<dbReference type="AlphaFoldDB" id="A0A8X6TQC9"/>
<evidence type="ECO:0000313" key="1">
    <source>
        <dbReference type="EMBL" id="GFT39755.1"/>
    </source>
</evidence>
<sequence>MDMRRASFVEKRVFLNHLIGKRVQIYFTRTLAYSGRLMSIDDSLTYLKLSMVINLVTNGTAAIDTFCTKHIFYVCEDPLERDQFWIQKEHGQK</sequence>
<protein>
    <submittedName>
        <fullName evidence="1">Uncharacterized protein</fullName>
    </submittedName>
</protein>
<dbReference type="Proteomes" id="UP000887013">
    <property type="component" value="Unassembled WGS sequence"/>
</dbReference>
<dbReference type="EMBL" id="BMAW01014624">
    <property type="protein sequence ID" value="GFT39755.1"/>
    <property type="molecule type" value="Genomic_DNA"/>
</dbReference>
<organism evidence="1 2">
    <name type="scientific">Nephila pilipes</name>
    <name type="common">Giant wood spider</name>
    <name type="synonym">Nephila maculata</name>
    <dbReference type="NCBI Taxonomy" id="299642"/>
    <lineage>
        <taxon>Eukaryota</taxon>
        <taxon>Metazoa</taxon>
        <taxon>Ecdysozoa</taxon>
        <taxon>Arthropoda</taxon>
        <taxon>Chelicerata</taxon>
        <taxon>Arachnida</taxon>
        <taxon>Araneae</taxon>
        <taxon>Araneomorphae</taxon>
        <taxon>Entelegynae</taxon>
        <taxon>Araneoidea</taxon>
        <taxon>Nephilidae</taxon>
        <taxon>Nephila</taxon>
    </lineage>
</organism>
<evidence type="ECO:0000313" key="2">
    <source>
        <dbReference type="Proteomes" id="UP000887013"/>
    </source>
</evidence>
<keyword evidence="2" id="KW-1185">Reference proteome</keyword>
<comment type="caution">
    <text evidence="1">The sequence shown here is derived from an EMBL/GenBank/DDBJ whole genome shotgun (WGS) entry which is preliminary data.</text>
</comment>
<gene>
    <name evidence="1" type="ORF">NPIL_41</name>
</gene>
<accession>A0A8X6TQC9</accession>
<proteinExistence type="predicted"/>
<reference evidence="1" key="1">
    <citation type="submission" date="2020-08" db="EMBL/GenBank/DDBJ databases">
        <title>Multicomponent nature underlies the extraordinary mechanical properties of spider dragline silk.</title>
        <authorList>
            <person name="Kono N."/>
            <person name="Nakamura H."/>
            <person name="Mori M."/>
            <person name="Yoshida Y."/>
            <person name="Ohtoshi R."/>
            <person name="Malay A.D."/>
            <person name="Moran D.A.P."/>
            <person name="Tomita M."/>
            <person name="Numata K."/>
            <person name="Arakawa K."/>
        </authorList>
    </citation>
    <scope>NUCLEOTIDE SEQUENCE</scope>
</reference>
<name>A0A8X6TQC9_NEPPI</name>